<keyword evidence="2" id="KW-1185">Reference proteome</keyword>
<gene>
    <name evidence="1" type="ORF">G4Z14_06205</name>
</gene>
<dbReference type="Proteomes" id="UP000477782">
    <property type="component" value="Unassembled WGS sequence"/>
</dbReference>
<comment type="caution">
    <text evidence="1">The sequence shown here is derived from an EMBL/GenBank/DDBJ whole genome shotgun (WGS) entry which is preliminary data.</text>
</comment>
<protein>
    <submittedName>
        <fullName evidence="1">SRPBCC family protein</fullName>
    </submittedName>
</protein>
<organism evidence="1 2">
    <name type="scientific">Tabrizicola oligotrophica</name>
    <dbReference type="NCBI Taxonomy" id="2710650"/>
    <lineage>
        <taxon>Bacteria</taxon>
        <taxon>Pseudomonadati</taxon>
        <taxon>Pseudomonadota</taxon>
        <taxon>Alphaproteobacteria</taxon>
        <taxon>Rhodobacterales</taxon>
        <taxon>Paracoccaceae</taxon>
        <taxon>Tabrizicola</taxon>
    </lineage>
</organism>
<dbReference type="EMBL" id="JAAIVJ010000002">
    <property type="protein sequence ID" value="NEY89888.1"/>
    <property type="molecule type" value="Genomic_DNA"/>
</dbReference>
<accession>A0A6M0QR02</accession>
<sequence>MKLATKKDIEAPIAQVWAAVSDHEAWERAAMRRGVEVERTDKLRSPGPGMAWTSRFSFRGRDRKADLQVTEMTGPGAMGFTVVSDAIEAVSRVELIEMSARRTRLHLTSEIKPRSLGARLFLQSLRLARAKVERKFDAKVGQLAADLEARAKAIARRG</sequence>
<name>A0A6M0QR02_9RHOB</name>
<reference evidence="1 2" key="1">
    <citation type="submission" date="2020-02" db="EMBL/GenBank/DDBJ databases">
        <authorList>
            <person name="Chen W.-M."/>
        </authorList>
    </citation>
    <scope>NUCLEOTIDE SEQUENCE [LARGE SCALE GENOMIC DNA]</scope>
    <source>
        <strain evidence="1 2">KMS-5</strain>
    </source>
</reference>
<proteinExistence type="predicted"/>
<dbReference type="CDD" id="cd07812">
    <property type="entry name" value="SRPBCC"/>
    <property type="match status" value="1"/>
</dbReference>
<evidence type="ECO:0000313" key="2">
    <source>
        <dbReference type="Proteomes" id="UP000477782"/>
    </source>
</evidence>
<dbReference type="RefSeq" id="WP_164623917.1">
    <property type="nucleotide sequence ID" value="NZ_JAAIVJ010000002.1"/>
</dbReference>
<evidence type="ECO:0000313" key="1">
    <source>
        <dbReference type="EMBL" id="NEY89888.1"/>
    </source>
</evidence>
<dbReference type="Pfam" id="PF10604">
    <property type="entry name" value="Polyketide_cyc2"/>
    <property type="match status" value="1"/>
</dbReference>
<dbReference type="AlphaFoldDB" id="A0A6M0QR02"/>
<dbReference type="InterPro" id="IPR019587">
    <property type="entry name" value="Polyketide_cyclase/dehydratase"/>
</dbReference>
<dbReference type="SUPFAM" id="SSF55961">
    <property type="entry name" value="Bet v1-like"/>
    <property type="match status" value="1"/>
</dbReference>
<dbReference type="Gene3D" id="3.30.530.20">
    <property type="match status" value="1"/>
</dbReference>
<dbReference type="InterPro" id="IPR023393">
    <property type="entry name" value="START-like_dom_sf"/>
</dbReference>